<reference evidence="9 10" key="1">
    <citation type="submission" date="2022-10" db="EMBL/GenBank/DDBJ databases">
        <title>Comparative genomic analysis of Cohnella hashimotonis sp. nov., isolated from the International Space Station.</title>
        <authorList>
            <person name="Simpson A."/>
            <person name="Venkateswaran K."/>
        </authorList>
    </citation>
    <scope>NUCLEOTIDE SEQUENCE [LARGE SCALE GENOMIC DNA]</scope>
    <source>
        <strain evidence="9 10">DSM 18997</strain>
    </source>
</reference>
<dbReference type="CDD" id="cd06261">
    <property type="entry name" value="TM_PBP2"/>
    <property type="match status" value="1"/>
</dbReference>
<keyword evidence="6 7" id="KW-0472">Membrane</keyword>
<feature type="transmembrane region" description="Helical" evidence="7">
    <location>
        <begin position="129"/>
        <end position="150"/>
    </location>
</feature>
<feature type="domain" description="ABC transmembrane type-1" evidence="8">
    <location>
        <begin position="1"/>
        <end position="206"/>
    </location>
</feature>
<evidence type="ECO:0000256" key="7">
    <source>
        <dbReference type="RuleBase" id="RU363032"/>
    </source>
</evidence>
<dbReference type="Pfam" id="PF00528">
    <property type="entry name" value="BPD_transp_1"/>
    <property type="match status" value="1"/>
</dbReference>
<keyword evidence="2 7" id="KW-0813">Transport</keyword>
<sequence>MLSIALGTVIQLTLAVLIHMKLKGRALARFVVYLPAVISPLIIGLTWNAFMQYTGIINESLERAGLPGLVADWLGDPRIVKNSLVFINLWQYTGIGMVIFLAGLSSIPQEINEAATLDGVSGFRKFRTITLPLLMPFMTIVLFMGITGALKVFELPFVMTGGGPVGASKSVVMSIYENAFGYQRFGVASAIGIVFFVFIAGVTLLQLRMTRKRETEY</sequence>
<dbReference type="GO" id="GO:0055085">
    <property type="term" value="P:transmembrane transport"/>
    <property type="evidence" value="ECO:0007669"/>
    <property type="project" value="InterPro"/>
</dbReference>
<evidence type="ECO:0000256" key="6">
    <source>
        <dbReference type="ARBA" id="ARBA00023136"/>
    </source>
</evidence>
<comment type="caution">
    <text evidence="9">The sequence shown here is derived from an EMBL/GenBank/DDBJ whole genome shotgun (WGS) entry which is preliminary data.</text>
</comment>
<dbReference type="PANTHER" id="PTHR30193:SF37">
    <property type="entry name" value="INNER MEMBRANE ABC TRANSPORTER PERMEASE PROTEIN YCJO"/>
    <property type="match status" value="1"/>
</dbReference>
<evidence type="ECO:0000256" key="1">
    <source>
        <dbReference type="ARBA" id="ARBA00004651"/>
    </source>
</evidence>
<keyword evidence="4 7" id="KW-0812">Transmembrane</keyword>
<dbReference type="Gene3D" id="1.10.3720.10">
    <property type="entry name" value="MetI-like"/>
    <property type="match status" value="1"/>
</dbReference>
<proteinExistence type="inferred from homology"/>
<gene>
    <name evidence="9" type="ORF">OMP38_15880</name>
</gene>
<evidence type="ECO:0000256" key="5">
    <source>
        <dbReference type="ARBA" id="ARBA00022989"/>
    </source>
</evidence>
<protein>
    <submittedName>
        <fullName evidence="9">Sugar ABC transporter permease</fullName>
    </submittedName>
</protein>
<comment type="similarity">
    <text evidence="7">Belongs to the binding-protein-dependent transport system permease family.</text>
</comment>
<dbReference type="SUPFAM" id="SSF161098">
    <property type="entry name" value="MetI-like"/>
    <property type="match status" value="1"/>
</dbReference>
<feature type="transmembrane region" description="Helical" evidence="7">
    <location>
        <begin position="30"/>
        <end position="50"/>
    </location>
</feature>
<dbReference type="EMBL" id="JAPDHZ010000003">
    <property type="protein sequence ID" value="MDG0792179.1"/>
    <property type="molecule type" value="Genomic_DNA"/>
</dbReference>
<feature type="transmembrane region" description="Helical" evidence="7">
    <location>
        <begin position="185"/>
        <end position="205"/>
    </location>
</feature>
<evidence type="ECO:0000256" key="3">
    <source>
        <dbReference type="ARBA" id="ARBA00022475"/>
    </source>
</evidence>
<evidence type="ECO:0000259" key="8">
    <source>
        <dbReference type="PROSITE" id="PS50928"/>
    </source>
</evidence>
<dbReference type="AlphaFoldDB" id="A0A9X4KH41"/>
<dbReference type="InterPro" id="IPR035906">
    <property type="entry name" value="MetI-like_sf"/>
</dbReference>
<dbReference type="Proteomes" id="UP001153387">
    <property type="component" value="Unassembled WGS sequence"/>
</dbReference>
<evidence type="ECO:0000256" key="4">
    <source>
        <dbReference type="ARBA" id="ARBA00022692"/>
    </source>
</evidence>
<keyword evidence="10" id="KW-1185">Reference proteome</keyword>
<dbReference type="PROSITE" id="PS50928">
    <property type="entry name" value="ABC_TM1"/>
    <property type="match status" value="1"/>
</dbReference>
<dbReference type="PANTHER" id="PTHR30193">
    <property type="entry name" value="ABC TRANSPORTER PERMEASE PROTEIN"/>
    <property type="match status" value="1"/>
</dbReference>
<name>A0A9X4KH41_9BACL</name>
<keyword evidence="5 7" id="KW-1133">Transmembrane helix</keyword>
<evidence type="ECO:0000256" key="2">
    <source>
        <dbReference type="ARBA" id="ARBA00022448"/>
    </source>
</evidence>
<organism evidence="9 10">
    <name type="scientific">Cohnella ginsengisoli</name>
    <dbReference type="NCBI Taxonomy" id="425004"/>
    <lineage>
        <taxon>Bacteria</taxon>
        <taxon>Bacillati</taxon>
        <taxon>Bacillota</taxon>
        <taxon>Bacilli</taxon>
        <taxon>Bacillales</taxon>
        <taxon>Paenibacillaceae</taxon>
        <taxon>Cohnella</taxon>
    </lineage>
</organism>
<dbReference type="InterPro" id="IPR000515">
    <property type="entry name" value="MetI-like"/>
</dbReference>
<evidence type="ECO:0000313" key="10">
    <source>
        <dbReference type="Proteomes" id="UP001153387"/>
    </source>
</evidence>
<comment type="subcellular location">
    <subcellularLocation>
        <location evidence="1 7">Cell membrane</location>
        <topology evidence="1 7">Multi-pass membrane protein</topology>
    </subcellularLocation>
</comment>
<evidence type="ECO:0000313" key="9">
    <source>
        <dbReference type="EMBL" id="MDG0792179.1"/>
    </source>
</evidence>
<dbReference type="RefSeq" id="WP_277565998.1">
    <property type="nucleotide sequence ID" value="NZ_JAPDHZ010000003.1"/>
</dbReference>
<dbReference type="GO" id="GO:0005886">
    <property type="term" value="C:plasma membrane"/>
    <property type="evidence" value="ECO:0007669"/>
    <property type="project" value="UniProtKB-SubCell"/>
</dbReference>
<keyword evidence="3" id="KW-1003">Cell membrane</keyword>
<dbReference type="InterPro" id="IPR051393">
    <property type="entry name" value="ABC_transporter_permease"/>
</dbReference>
<feature type="transmembrane region" description="Helical" evidence="7">
    <location>
        <begin position="89"/>
        <end position="108"/>
    </location>
</feature>
<accession>A0A9X4KH41</accession>